<dbReference type="OrthoDB" id="7536279at2759"/>
<dbReference type="GO" id="GO:0007186">
    <property type="term" value="P:G protein-coupled receptor signaling pathway"/>
    <property type="evidence" value="ECO:0007669"/>
    <property type="project" value="TreeGrafter"/>
</dbReference>
<organism evidence="4">
    <name type="scientific">Harpegnathos saltator</name>
    <name type="common">Jerdon's jumping ant</name>
    <dbReference type="NCBI Taxonomy" id="610380"/>
    <lineage>
        <taxon>Eukaryota</taxon>
        <taxon>Metazoa</taxon>
        <taxon>Ecdysozoa</taxon>
        <taxon>Arthropoda</taxon>
        <taxon>Hexapoda</taxon>
        <taxon>Insecta</taxon>
        <taxon>Pterygota</taxon>
        <taxon>Neoptera</taxon>
        <taxon>Endopterygota</taxon>
        <taxon>Hymenoptera</taxon>
        <taxon>Apocrita</taxon>
        <taxon>Aculeata</taxon>
        <taxon>Formicoidea</taxon>
        <taxon>Formicidae</taxon>
        <taxon>Ponerinae</taxon>
        <taxon>Ponerini</taxon>
        <taxon>Harpegnathos</taxon>
    </lineage>
</organism>
<dbReference type="InParanoid" id="E2B8C1"/>
<dbReference type="EMBL" id="GL446290">
    <property type="protein sequence ID" value="EFN88062.1"/>
    <property type="molecule type" value="Genomic_DNA"/>
</dbReference>
<dbReference type="SUPFAM" id="SSF48097">
    <property type="entry name" value="Regulator of G-protein signaling, RGS"/>
    <property type="match status" value="1"/>
</dbReference>
<dbReference type="GO" id="GO:0005085">
    <property type="term" value="F:guanyl-nucleotide exchange factor activity"/>
    <property type="evidence" value="ECO:0007669"/>
    <property type="project" value="InterPro"/>
</dbReference>
<dbReference type="Proteomes" id="UP000008237">
    <property type="component" value="Unassembled WGS sequence"/>
</dbReference>
<accession>E2B8C1</accession>
<gene>
    <name evidence="3" type="ORF">EAI_15287</name>
</gene>
<dbReference type="GO" id="GO:0001664">
    <property type="term" value="F:G protein-coupled receptor binding"/>
    <property type="evidence" value="ECO:0007669"/>
    <property type="project" value="TreeGrafter"/>
</dbReference>
<dbReference type="PANTHER" id="PTHR45872:SF2">
    <property type="entry name" value="RHO GUANINE NUCLEOTIDE EXCHANGE FACTOR 2, ISOFORM D"/>
    <property type="match status" value="1"/>
</dbReference>
<sequence length="105" mass="11462">MSPSEASKRLIASESMNDLSPPKHVGYSDIDIKELSHITPPGTPPPPYPVSTLGQDIYSSTLNDGQLEDHGPFQSLSRLWGHHAHLAVFINYVLSNSDPSSLVRI</sequence>
<dbReference type="InterPro" id="IPR015212">
    <property type="entry name" value="RGS-like_dom"/>
</dbReference>
<evidence type="ECO:0000259" key="2">
    <source>
        <dbReference type="Pfam" id="PF09128"/>
    </source>
</evidence>
<name>E2B8C1_HARSA</name>
<reference evidence="3 4" key="1">
    <citation type="journal article" date="2010" name="Science">
        <title>Genomic comparison of the ants Camponotus floridanus and Harpegnathos saltator.</title>
        <authorList>
            <person name="Bonasio R."/>
            <person name="Zhang G."/>
            <person name="Ye C."/>
            <person name="Mutti N.S."/>
            <person name="Fang X."/>
            <person name="Qin N."/>
            <person name="Donahue G."/>
            <person name="Yang P."/>
            <person name="Li Q."/>
            <person name="Li C."/>
            <person name="Zhang P."/>
            <person name="Huang Z."/>
            <person name="Berger S.L."/>
            <person name="Reinberg D."/>
            <person name="Wang J."/>
            <person name="Liebig J."/>
        </authorList>
    </citation>
    <scope>NUCLEOTIDE SEQUENCE [LARGE SCALE GENOMIC DNA]</scope>
    <source>
        <strain evidence="3 4">R22 G/1</strain>
    </source>
</reference>
<protein>
    <recommendedName>
        <fullName evidence="2">Regulator of G protein signalling-like domain-containing protein</fullName>
    </recommendedName>
</protein>
<evidence type="ECO:0000313" key="3">
    <source>
        <dbReference type="EMBL" id="EFN88062.1"/>
    </source>
</evidence>
<evidence type="ECO:0000256" key="1">
    <source>
        <dbReference type="SAM" id="MobiDB-lite"/>
    </source>
</evidence>
<feature type="domain" description="Regulator of G protein signalling-like" evidence="2">
    <location>
        <begin position="71"/>
        <end position="103"/>
    </location>
</feature>
<dbReference type="AlphaFoldDB" id="E2B8C1"/>
<dbReference type="Gene3D" id="1.10.167.10">
    <property type="entry name" value="Regulator of G-protein Signalling 4, domain 2"/>
    <property type="match status" value="1"/>
</dbReference>
<dbReference type="GO" id="GO:0005737">
    <property type="term" value="C:cytoplasm"/>
    <property type="evidence" value="ECO:0007669"/>
    <property type="project" value="InterPro"/>
</dbReference>
<dbReference type="InterPro" id="IPR036305">
    <property type="entry name" value="RGS_sf"/>
</dbReference>
<keyword evidence="4" id="KW-1185">Reference proteome</keyword>
<evidence type="ECO:0000313" key="4">
    <source>
        <dbReference type="Proteomes" id="UP000008237"/>
    </source>
</evidence>
<dbReference type="InterPro" id="IPR044926">
    <property type="entry name" value="RGS_subdomain_2"/>
</dbReference>
<dbReference type="STRING" id="610380.E2B8C1"/>
<feature type="region of interest" description="Disordered" evidence="1">
    <location>
        <begin position="1"/>
        <end position="24"/>
    </location>
</feature>
<proteinExistence type="predicted"/>
<dbReference type="PANTHER" id="PTHR45872">
    <property type="entry name" value="RHO GUANINE NUCLEOTIDE EXCHANGE FACTOR 2, ISOFORM D"/>
    <property type="match status" value="1"/>
</dbReference>
<dbReference type="Pfam" id="PF09128">
    <property type="entry name" value="RGS-like"/>
    <property type="match status" value="1"/>
</dbReference>